<organism evidence="1 2">
    <name type="scientific">Cichorium intybus</name>
    <name type="common">Chicory</name>
    <dbReference type="NCBI Taxonomy" id="13427"/>
    <lineage>
        <taxon>Eukaryota</taxon>
        <taxon>Viridiplantae</taxon>
        <taxon>Streptophyta</taxon>
        <taxon>Embryophyta</taxon>
        <taxon>Tracheophyta</taxon>
        <taxon>Spermatophyta</taxon>
        <taxon>Magnoliopsida</taxon>
        <taxon>eudicotyledons</taxon>
        <taxon>Gunneridae</taxon>
        <taxon>Pentapetalae</taxon>
        <taxon>asterids</taxon>
        <taxon>campanulids</taxon>
        <taxon>Asterales</taxon>
        <taxon>Asteraceae</taxon>
        <taxon>Cichorioideae</taxon>
        <taxon>Cichorieae</taxon>
        <taxon>Cichoriinae</taxon>
        <taxon>Cichorium</taxon>
    </lineage>
</organism>
<accession>A0ACB9G4E9</accession>
<dbReference type="EMBL" id="CM042010">
    <property type="protein sequence ID" value="KAI3778279.1"/>
    <property type="molecule type" value="Genomic_DNA"/>
</dbReference>
<proteinExistence type="predicted"/>
<dbReference type="Proteomes" id="UP001055811">
    <property type="component" value="Linkage Group LG02"/>
</dbReference>
<reference evidence="1 2" key="2">
    <citation type="journal article" date="2022" name="Mol. Ecol. Resour.">
        <title>The genomes of chicory, endive, great burdock and yacon provide insights into Asteraceae paleo-polyploidization history and plant inulin production.</title>
        <authorList>
            <person name="Fan W."/>
            <person name="Wang S."/>
            <person name="Wang H."/>
            <person name="Wang A."/>
            <person name="Jiang F."/>
            <person name="Liu H."/>
            <person name="Zhao H."/>
            <person name="Xu D."/>
            <person name="Zhang Y."/>
        </authorList>
    </citation>
    <scope>NUCLEOTIDE SEQUENCE [LARGE SCALE GENOMIC DNA]</scope>
    <source>
        <strain evidence="2">cv. Punajuju</strain>
        <tissue evidence="1">Leaves</tissue>
    </source>
</reference>
<comment type="caution">
    <text evidence="1">The sequence shown here is derived from an EMBL/GenBank/DDBJ whole genome shotgun (WGS) entry which is preliminary data.</text>
</comment>
<sequence>MFSETDQGRKKETVIDANEIESAKKEEYLIEIEWRALALLHLIEENEDDDEQRLLLLIEEDGDDDEQ</sequence>
<reference evidence="2" key="1">
    <citation type="journal article" date="2022" name="Mol. Ecol. Resour.">
        <title>The genomes of chicory, endive, great burdock and yacon provide insights into Asteraceae palaeo-polyploidization history and plant inulin production.</title>
        <authorList>
            <person name="Fan W."/>
            <person name="Wang S."/>
            <person name="Wang H."/>
            <person name="Wang A."/>
            <person name="Jiang F."/>
            <person name="Liu H."/>
            <person name="Zhao H."/>
            <person name="Xu D."/>
            <person name="Zhang Y."/>
        </authorList>
    </citation>
    <scope>NUCLEOTIDE SEQUENCE [LARGE SCALE GENOMIC DNA]</scope>
    <source>
        <strain evidence="2">cv. Punajuju</strain>
    </source>
</reference>
<evidence type="ECO:0000313" key="1">
    <source>
        <dbReference type="EMBL" id="KAI3778279.1"/>
    </source>
</evidence>
<evidence type="ECO:0000313" key="2">
    <source>
        <dbReference type="Proteomes" id="UP001055811"/>
    </source>
</evidence>
<name>A0ACB9G4E9_CICIN</name>
<gene>
    <name evidence="1" type="ORF">L2E82_07460</name>
</gene>
<keyword evidence="2" id="KW-1185">Reference proteome</keyword>
<protein>
    <submittedName>
        <fullName evidence="1">Uncharacterized protein</fullName>
    </submittedName>
</protein>